<accession>X6L723</accession>
<evidence type="ECO:0000313" key="11">
    <source>
        <dbReference type="Proteomes" id="UP000023152"/>
    </source>
</evidence>
<evidence type="ECO:0000256" key="2">
    <source>
        <dbReference type="ARBA" id="ARBA00022475"/>
    </source>
</evidence>
<dbReference type="CDD" id="cd07571">
    <property type="entry name" value="ALP_N-acyl_transferase"/>
    <property type="match status" value="1"/>
</dbReference>
<gene>
    <name evidence="10" type="ORF">RFI_40152</name>
</gene>
<evidence type="ECO:0000256" key="8">
    <source>
        <dbReference type="SAM" id="Phobius"/>
    </source>
</evidence>
<dbReference type="NCBIfam" id="TIGR00546">
    <property type="entry name" value="lnt"/>
    <property type="match status" value="1"/>
</dbReference>
<dbReference type="GO" id="GO:0042158">
    <property type="term" value="P:lipoprotein biosynthetic process"/>
    <property type="evidence" value="ECO:0007669"/>
    <property type="project" value="InterPro"/>
</dbReference>
<feature type="transmembrane region" description="Helical" evidence="8">
    <location>
        <begin position="30"/>
        <end position="46"/>
    </location>
</feature>
<keyword evidence="3 10" id="KW-0808">Transferase</keyword>
<comment type="caution">
    <text evidence="10">The sequence shown here is derived from an EMBL/GenBank/DDBJ whole genome shotgun (WGS) entry which is preliminary data.</text>
</comment>
<dbReference type="SUPFAM" id="SSF56317">
    <property type="entry name" value="Carbon-nitrogen hydrolase"/>
    <property type="match status" value="1"/>
</dbReference>
<dbReference type="PANTHER" id="PTHR38686:SF1">
    <property type="entry name" value="APOLIPOPROTEIN N-ACYLTRANSFERASE"/>
    <property type="match status" value="1"/>
</dbReference>
<dbReference type="PROSITE" id="PS50263">
    <property type="entry name" value="CN_HYDROLASE"/>
    <property type="match status" value="1"/>
</dbReference>
<dbReference type="AlphaFoldDB" id="X6L723"/>
<comment type="subcellular location">
    <subcellularLocation>
        <location evidence="1">Cell membrane</location>
        <topology evidence="1">Multi-pass membrane protein</topology>
    </subcellularLocation>
</comment>
<dbReference type="GO" id="GO:0005886">
    <property type="term" value="C:plasma membrane"/>
    <property type="evidence" value="ECO:0007669"/>
    <property type="project" value="UniProtKB-SubCell"/>
</dbReference>
<dbReference type="OrthoDB" id="2019277at2759"/>
<protein>
    <submittedName>
        <fullName evidence="10">Apolipoprotein N-acyltransferase</fullName>
    </submittedName>
</protein>
<keyword evidence="6 8" id="KW-0472">Membrane</keyword>
<keyword evidence="7 10" id="KW-0012">Acyltransferase</keyword>
<feature type="domain" description="CN hydrolase" evidence="9">
    <location>
        <begin position="59"/>
        <end position="324"/>
    </location>
</feature>
<dbReference type="GO" id="GO:0016410">
    <property type="term" value="F:N-acyltransferase activity"/>
    <property type="evidence" value="ECO:0007669"/>
    <property type="project" value="InterPro"/>
</dbReference>
<evidence type="ECO:0000256" key="7">
    <source>
        <dbReference type="ARBA" id="ARBA00023315"/>
    </source>
</evidence>
<dbReference type="EMBL" id="ASPP01049904">
    <property type="protein sequence ID" value="ETN97377.1"/>
    <property type="molecule type" value="Genomic_DNA"/>
</dbReference>
<dbReference type="InterPro" id="IPR003010">
    <property type="entry name" value="C-N_Hydrolase"/>
</dbReference>
<evidence type="ECO:0000259" key="9">
    <source>
        <dbReference type="PROSITE" id="PS50263"/>
    </source>
</evidence>
<evidence type="ECO:0000313" key="10">
    <source>
        <dbReference type="EMBL" id="ETN97377.1"/>
    </source>
</evidence>
<keyword evidence="4 8" id="KW-0812">Transmembrane</keyword>
<dbReference type="PANTHER" id="PTHR38686">
    <property type="entry name" value="APOLIPOPROTEIN N-ACYLTRANSFERASE"/>
    <property type="match status" value="1"/>
</dbReference>
<reference evidence="10 11" key="1">
    <citation type="journal article" date="2013" name="Curr. Biol.">
        <title>The Genome of the Foraminiferan Reticulomyxa filosa.</title>
        <authorList>
            <person name="Glockner G."/>
            <person name="Hulsmann N."/>
            <person name="Schleicher M."/>
            <person name="Noegel A.A."/>
            <person name="Eichinger L."/>
            <person name="Gallinger C."/>
            <person name="Pawlowski J."/>
            <person name="Sierra R."/>
            <person name="Euteneuer U."/>
            <person name="Pillet L."/>
            <person name="Moustafa A."/>
            <person name="Platzer M."/>
            <person name="Groth M."/>
            <person name="Szafranski K."/>
            <person name="Schliwa M."/>
        </authorList>
    </citation>
    <scope>NUCLEOTIDE SEQUENCE [LARGE SCALE GENOMIC DNA]</scope>
</reference>
<proteinExistence type="predicted"/>
<keyword evidence="10" id="KW-0449">Lipoprotein</keyword>
<dbReference type="Gene3D" id="3.60.110.10">
    <property type="entry name" value="Carbon-nitrogen hydrolase"/>
    <property type="match status" value="1"/>
</dbReference>
<dbReference type="Proteomes" id="UP000023152">
    <property type="component" value="Unassembled WGS sequence"/>
</dbReference>
<evidence type="ECO:0000256" key="5">
    <source>
        <dbReference type="ARBA" id="ARBA00022989"/>
    </source>
</evidence>
<dbReference type="InterPro" id="IPR036526">
    <property type="entry name" value="C-N_Hydrolase_sf"/>
</dbReference>
<evidence type="ECO:0000256" key="3">
    <source>
        <dbReference type="ARBA" id="ARBA00022679"/>
    </source>
</evidence>
<evidence type="ECO:0000256" key="4">
    <source>
        <dbReference type="ARBA" id="ARBA00022692"/>
    </source>
</evidence>
<name>X6L723_RETFI</name>
<sequence length="348" mass="39337">MQSLSLVGVSGLSFIICLVSSVVYSRNYKLIAIVFSITTMLIVYGYNRLETSSVFNDGYNIRIVQPNLIEHHMGDRSKQILALETLFELTFTNLDRHKANIIIWPEAAFPFGYHNLTPWEKILSESIPANDYLITGIDRYEYGDNKVVKAYNSIIIFDHNGATKSSYDKVILVPFGEFVPLRRFLPNFIDKVAYGIGDFSVGKNKSLLKINDEFAGIIPLICFESIFSHYIKGFNFKDAGLLLNITNDAWFGDSIGPYQHLAMARARAVEYGIPMIRVANNGISAVIDSKGRIINSILLNTKSIMDIKTPLKVEKSTIYADYQYLILLFVAILLFILTLVEKVLYSHK</sequence>
<evidence type="ECO:0000256" key="6">
    <source>
        <dbReference type="ARBA" id="ARBA00023136"/>
    </source>
</evidence>
<keyword evidence="5 8" id="KW-1133">Transmembrane helix</keyword>
<evidence type="ECO:0000256" key="1">
    <source>
        <dbReference type="ARBA" id="ARBA00004651"/>
    </source>
</evidence>
<dbReference type="Pfam" id="PF00795">
    <property type="entry name" value="CN_hydrolase"/>
    <property type="match status" value="1"/>
</dbReference>
<feature type="transmembrane region" description="Helical" evidence="8">
    <location>
        <begin position="322"/>
        <end position="340"/>
    </location>
</feature>
<feature type="transmembrane region" description="Helical" evidence="8">
    <location>
        <begin position="6"/>
        <end position="23"/>
    </location>
</feature>
<dbReference type="InterPro" id="IPR004563">
    <property type="entry name" value="Apolipo_AcylTrfase"/>
</dbReference>
<keyword evidence="2" id="KW-1003">Cell membrane</keyword>
<organism evidence="10 11">
    <name type="scientific">Reticulomyxa filosa</name>
    <dbReference type="NCBI Taxonomy" id="46433"/>
    <lineage>
        <taxon>Eukaryota</taxon>
        <taxon>Sar</taxon>
        <taxon>Rhizaria</taxon>
        <taxon>Retaria</taxon>
        <taxon>Foraminifera</taxon>
        <taxon>Monothalamids</taxon>
        <taxon>Reticulomyxidae</taxon>
        <taxon>Reticulomyxa</taxon>
    </lineage>
</organism>
<keyword evidence="11" id="KW-1185">Reference proteome</keyword>